<sequence>GRPPPSQEVAAGRGWGTRPPAPAGSRGSAPAPPKENKGGPAEAGWARTPAHLLPTCLRTEG</sequence>
<feature type="non-terminal residue" evidence="2">
    <location>
        <position position="61"/>
    </location>
</feature>
<gene>
    <name evidence="2" type="ORF">EI555_013333</name>
</gene>
<accession>A0A4U1FNW5</accession>
<organism evidence="2 3">
    <name type="scientific">Monodon monoceros</name>
    <name type="common">Narwhal</name>
    <name type="synonym">Ceratodon monodon</name>
    <dbReference type="NCBI Taxonomy" id="40151"/>
    <lineage>
        <taxon>Eukaryota</taxon>
        <taxon>Metazoa</taxon>
        <taxon>Chordata</taxon>
        <taxon>Craniata</taxon>
        <taxon>Vertebrata</taxon>
        <taxon>Euteleostomi</taxon>
        <taxon>Mammalia</taxon>
        <taxon>Eutheria</taxon>
        <taxon>Laurasiatheria</taxon>
        <taxon>Artiodactyla</taxon>
        <taxon>Whippomorpha</taxon>
        <taxon>Cetacea</taxon>
        <taxon>Odontoceti</taxon>
        <taxon>Monodontidae</taxon>
        <taxon>Monodon</taxon>
    </lineage>
</organism>
<evidence type="ECO:0000256" key="1">
    <source>
        <dbReference type="SAM" id="MobiDB-lite"/>
    </source>
</evidence>
<dbReference type="Proteomes" id="UP000308365">
    <property type="component" value="Unassembled WGS sequence"/>
</dbReference>
<evidence type="ECO:0000313" key="2">
    <source>
        <dbReference type="EMBL" id="TKC51758.1"/>
    </source>
</evidence>
<name>A0A4U1FNW5_MONMO</name>
<feature type="non-terminal residue" evidence="2">
    <location>
        <position position="1"/>
    </location>
</feature>
<dbReference type="AlphaFoldDB" id="A0A4U1FNW5"/>
<evidence type="ECO:0000313" key="3">
    <source>
        <dbReference type="Proteomes" id="UP000308365"/>
    </source>
</evidence>
<proteinExistence type="predicted"/>
<dbReference type="EMBL" id="RWIC01000047">
    <property type="protein sequence ID" value="TKC51758.1"/>
    <property type="molecule type" value="Genomic_DNA"/>
</dbReference>
<reference evidence="3" key="1">
    <citation type="journal article" date="2019" name="IScience">
        <title>Narwhal Genome Reveals Long-Term Low Genetic Diversity despite Current Large Abundance Size.</title>
        <authorList>
            <person name="Westbury M.V."/>
            <person name="Petersen B."/>
            <person name="Garde E."/>
            <person name="Heide-Jorgensen M.P."/>
            <person name="Lorenzen E.D."/>
        </authorList>
    </citation>
    <scope>NUCLEOTIDE SEQUENCE [LARGE SCALE GENOMIC DNA]</scope>
</reference>
<feature type="region of interest" description="Disordered" evidence="1">
    <location>
        <begin position="1"/>
        <end position="61"/>
    </location>
</feature>
<comment type="caution">
    <text evidence="2">The sequence shown here is derived from an EMBL/GenBank/DDBJ whole genome shotgun (WGS) entry which is preliminary data.</text>
</comment>
<protein>
    <submittedName>
        <fullName evidence="2">Uncharacterized protein</fullName>
    </submittedName>
</protein>